<gene>
    <name evidence="1" type="ORF">SAMN04489732_14714</name>
</gene>
<evidence type="ECO:0000313" key="1">
    <source>
        <dbReference type="EMBL" id="SEP54438.1"/>
    </source>
</evidence>
<dbReference type="EMBL" id="FOEF01000047">
    <property type="protein sequence ID" value="SEP54438.1"/>
    <property type="molecule type" value="Genomic_DNA"/>
</dbReference>
<dbReference type="AlphaFoldDB" id="A0A1H8YSS8"/>
<dbReference type="RefSeq" id="WP_177231864.1">
    <property type="nucleotide sequence ID" value="NZ_FOEF01000047.1"/>
</dbReference>
<reference evidence="1 2" key="1">
    <citation type="submission" date="2016-10" db="EMBL/GenBank/DDBJ databases">
        <authorList>
            <person name="de Groot N.N."/>
        </authorList>
    </citation>
    <scope>NUCLEOTIDE SEQUENCE [LARGE SCALE GENOMIC DNA]</scope>
    <source>
        <strain evidence="1 2">DSM 44993</strain>
    </source>
</reference>
<dbReference type="STRING" id="394193.SAMN04489732_14714"/>
<sequence length="227" mass="25522">MGYTTYFTGEVTITPPLNEHEIAYLNSFADSRRMDRRKGPYHAEPGNDFARGSNEDVRDFNMPPHGQPGLWCHWMPTDDGGAIEWNGAEKFYDSPEWMKYLIDTFLKPGATVQREMRTLQGNTALMRLPASGWTYPEEFKHFTFDHICNGEIDADGEAPDDRWRLVVRDNVVSVQNGTIVYTDESVVGEDNPAPIRVTATRADQPDEDLPALTAGQRALPAAADLLD</sequence>
<dbReference type="Proteomes" id="UP000198582">
    <property type="component" value="Unassembled WGS sequence"/>
</dbReference>
<organism evidence="1 2">
    <name type="scientific">Amycolatopsis saalfeldensis</name>
    <dbReference type="NCBI Taxonomy" id="394193"/>
    <lineage>
        <taxon>Bacteria</taxon>
        <taxon>Bacillati</taxon>
        <taxon>Actinomycetota</taxon>
        <taxon>Actinomycetes</taxon>
        <taxon>Pseudonocardiales</taxon>
        <taxon>Pseudonocardiaceae</taxon>
        <taxon>Amycolatopsis</taxon>
    </lineage>
</organism>
<proteinExistence type="predicted"/>
<evidence type="ECO:0000313" key="2">
    <source>
        <dbReference type="Proteomes" id="UP000198582"/>
    </source>
</evidence>
<name>A0A1H8YSS8_9PSEU</name>
<accession>A0A1H8YSS8</accession>
<protein>
    <submittedName>
        <fullName evidence="1">Uncharacterized protein</fullName>
    </submittedName>
</protein>
<keyword evidence="2" id="KW-1185">Reference proteome</keyword>